<evidence type="ECO:0000256" key="4">
    <source>
        <dbReference type="ARBA" id="ARBA00023012"/>
    </source>
</evidence>
<dbReference type="InterPro" id="IPR025662">
    <property type="entry name" value="Sigma_54_int_dom_ATP-bd_1"/>
</dbReference>
<dbReference type="InterPro" id="IPR025944">
    <property type="entry name" value="Sigma_54_int_dom_CS"/>
</dbReference>
<organism evidence="12 13">
    <name type="scientific">Methylocella silvestris</name>
    <dbReference type="NCBI Taxonomy" id="199596"/>
    <lineage>
        <taxon>Bacteria</taxon>
        <taxon>Pseudomonadati</taxon>
        <taxon>Pseudomonadota</taxon>
        <taxon>Alphaproteobacteria</taxon>
        <taxon>Hyphomicrobiales</taxon>
        <taxon>Beijerinckiaceae</taxon>
        <taxon>Methylocella</taxon>
    </lineage>
</organism>
<dbReference type="SUPFAM" id="SSF52540">
    <property type="entry name" value="P-loop containing nucleoside triphosphate hydrolases"/>
    <property type="match status" value="1"/>
</dbReference>
<dbReference type="EMBL" id="PDZR01000045">
    <property type="protein sequence ID" value="PNG24208.1"/>
    <property type="molecule type" value="Genomic_DNA"/>
</dbReference>
<protein>
    <submittedName>
        <fullName evidence="12">Fis family transcriptional regulator</fullName>
    </submittedName>
</protein>
<dbReference type="PROSITE" id="PS50110">
    <property type="entry name" value="RESPONSE_REGULATORY"/>
    <property type="match status" value="1"/>
</dbReference>
<dbReference type="OrthoDB" id="9804019at2"/>
<keyword evidence="7" id="KW-0010">Activator</keyword>
<keyword evidence="1 9" id="KW-0597">Phosphoprotein</keyword>
<dbReference type="InterPro" id="IPR058031">
    <property type="entry name" value="AAA_lid_NorR"/>
</dbReference>
<evidence type="ECO:0000259" key="11">
    <source>
        <dbReference type="PROSITE" id="PS50110"/>
    </source>
</evidence>
<evidence type="ECO:0000256" key="2">
    <source>
        <dbReference type="ARBA" id="ARBA00022741"/>
    </source>
</evidence>
<dbReference type="InterPro" id="IPR009057">
    <property type="entry name" value="Homeodomain-like_sf"/>
</dbReference>
<dbReference type="PROSITE" id="PS00688">
    <property type="entry name" value="SIGMA54_INTERACT_3"/>
    <property type="match status" value="1"/>
</dbReference>
<proteinExistence type="predicted"/>
<feature type="modified residue" description="4-aspartylphosphate" evidence="9">
    <location>
        <position position="55"/>
    </location>
</feature>
<evidence type="ECO:0000256" key="6">
    <source>
        <dbReference type="ARBA" id="ARBA00023125"/>
    </source>
</evidence>
<evidence type="ECO:0000256" key="7">
    <source>
        <dbReference type="ARBA" id="ARBA00023159"/>
    </source>
</evidence>
<dbReference type="InterPro" id="IPR002197">
    <property type="entry name" value="HTH_Fis"/>
</dbReference>
<dbReference type="AlphaFoldDB" id="A0A2J7TBR4"/>
<dbReference type="InterPro" id="IPR002078">
    <property type="entry name" value="Sigma_54_int"/>
</dbReference>
<dbReference type="Gene3D" id="3.40.50.300">
    <property type="entry name" value="P-loop containing nucleotide triphosphate hydrolases"/>
    <property type="match status" value="1"/>
</dbReference>
<dbReference type="PANTHER" id="PTHR32071:SF57">
    <property type="entry name" value="C4-DICARBOXYLATE TRANSPORT TRANSCRIPTIONAL REGULATORY PROTEIN DCTD"/>
    <property type="match status" value="1"/>
</dbReference>
<dbReference type="Proteomes" id="UP000236286">
    <property type="component" value="Unassembled WGS sequence"/>
</dbReference>
<dbReference type="SUPFAM" id="SSF46689">
    <property type="entry name" value="Homeodomain-like"/>
    <property type="match status" value="1"/>
</dbReference>
<sequence length="447" mass="49441">MNERLKVLFVDDDKAIRFATAQTLGLAGLETVTVETAEAACDKLHANFPGILVADFKLPGMDGIALLEHAMRIDPTLPVIVVTGHGDIALAVRAMRTGAYDFIEKPVGSNHIVGVVRRALEKRRLTFEINDLHHRLEQKAGIERILIGDSATMVALRRDILNLGPAAPDVLIQGETGTGKELVARALHDSSPGRTKPFVAINCGAIPESMFESELFGHEKGAFTGAQSQRVGKIEYASGGTLFLDEVESMPLSLQVKLLRVLQSRQLERLGSNRPIDISIRVVAATKTDLQALSDARQFRHDLYFRLNVVTVSVPPLRERREDIPSLFEHHVLLAASRYKRDASLASEQLMRDLMAYDWPGNVRELGNVAARFVLGLVDGRFNLNGAPKSAERPLKDIVGEFERGLIVETLRRNHGDVMDACEALGIPKKTLYDKMRRYALNGSEYR</sequence>
<dbReference type="FunFam" id="3.40.50.300:FF:000006">
    <property type="entry name" value="DNA-binding transcriptional regulator NtrC"/>
    <property type="match status" value="1"/>
</dbReference>
<dbReference type="Gene3D" id="3.40.50.2300">
    <property type="match status" value="1"/>
</dbReference>
<dbReference type="GO" id="GO:0006355">
    <property type="term" value="P:regulation of DNA-templated transcription"/>
    <property type="evidence" value="ECO:0007669"/>
    <property type="project" value="InterPro"/>
</dbReference>
<evidence type="ECO:0000313" key="13">
    <source>
        <dbReference type="Proteomes" id="UP000236286"/>
    </source>
</evidence>
<evidence type="ECO:0000256" key="3">
    <source>
        <dbReference type="ARBA" id="ARBA00022840"/>
    </source>
</evidence>
<dbReference type="SUPFAM" id="SSF52172">
    <property type="entry name" value="CheY-like"/>
    <property type="match status" value="1"/>
</dbReference>
<dbReference type="InterPro" id="IPR025943">
    <property type="entry name" value="Sigma_54_int_dom_ATP-bd_2"/>
</dbReference>
<dbReference type="PROSITE" id="PS00675">
    <property type="entry name" value="SIGMA54_INTERACT_1"/>
    <property type="match status" value="1"/>
</dbReference>
<keyword evidence="3" id="KW-0067">ATP-binding</keyword>
<dbReference type="Pfam" id="PF00158">
    <property type="entry name" value="Sigma54_activat"/>
    <property type="match status" value="1"/>
</dbReference>
<dbReference type="GO" id="GO:0005524">
    <property type="term" value="F:ATP binding"/>
    <property type="evidence" value="ECO:0007669"/>
    <property type="project" value="UniProtKB-KW"/>
</dbReference>
<evidence type="ECO:0000313" key="12">
    <source>
        <dbReference type="EMBL" id="PNG24208.1"/>
    </source>
</evidence>
<evidence type="ECO:0000256" key="8">
    <source>
        <dbReference type="ARBA" id="ARBA00023163"/>
    </source>
</evidence>
<keyword evidence="2" id="KW-0547">Nucleotide-binding</keyword>
<dbReference type="Gene3D" id="1.10.10.60">
    <property type="entry name" value="Homeodomain-like"/>
    <property type="match status" value="1"/>
</dbReference>
<dbReference type="Pfam" id="PF00072">
    <property type="entry name" value="Response_reg"/>
    <property type="match status" value="1"/>
</dbReference>
<evidence type="ECO:0000256" key="5">
    <source>
        <dbReference type="ARBA" id="ARBA00023015"/>
    </source>
</evidence>
<keyword evidence="6" id="KW-0238">DNA-binding</keyword>
<dbReference type="Pfam" id="PF02954">
    <property type="entry name" value="HTH_8"/>
    <property type="match status" value="1"/>
</dbReference>
<dbReference type="CDD" id="cd00009">
    <property type="entry name" value="AAA"/>
    <property type="match status" value="1"/>
</dbReference>
<feature type="domain" description="Response regulatory" evidence="11">
    <location>
        <begin position="6"/>
        <end position="120"/>
    </location>
</feature>
<evidence type="ECO:0000256" key="1">
    <source>
        <dbReference type="ARBA" id="ARBA00022553"/>
    </source>
</evidence>
<evidence type="ECO:0000259" key="10">
    <source>
        <dbReference type="PROSITE" id="PS50045"/>
    </source>
</evidence>
<keyword evidence="5" id="KW-0805">Transcription regulation</keyword>
<keyword evidence="4" id="KW-0902">Two-component regulatory system</keyword>
<dbReference type="PROSITE" id="PS50045">
    <property type="entry name" value="SIGMA54_INTERACT_4"/>
    <property type="match status" value="1"/>
</dbReference>
<dbReference type="Pfam" id="PF25601">
    <property type="entry name" value="AAA_lid_14"/>
    <property type="match status" value="1"/>
</dbReference>
<evidence type="ECO:0000256" key="9">
    <source>
        <dbReference type="PROSITE-ProRule" id="PRU00169"/>
    </source>
</evidence>
<dbReference type="SMART" id="SM00382">
    <property type="entry name" value="AAA"/>
    <property type="match status" value="1"/>
</dbReference>
<dbReference type="PROSITE" id="PS00676">
    <property type="entry name" value="SIGMA54_INTERACT_2"/>
    <property type="match status" value="1"/>
</dbReference>
<dbReference type="InterPro" id="IPR003593">
    <property type="entry name" value="AAA+_ATPase"/>
</dbReference>
<dbReference type="GO" id="GO:0043565">
    <property type="term" value="F:sequence-specific DNA binding"/>
    <property type="evidence" value="ECO:0007669"/>
    <property type="project" value="InterPro"/>
</dbReference>
<gene>
    <name evidence="12" type="ORF">CR492_19895</name>
</gene>
<dbReference type="RefSeq" id="WP_102845459.1">
    <property type="nucleotide sequence ID" value="NZ_PDZR01000045.1"/>
</dbReference>
<dbReference type="GO" id="GO:0000160">
    <property type="term" value="P:phosphorelay signal transduction system"/>
    <property type="evidence" value="ECO:0007669"/>
    <property type="project" value="UniProtKB-KW"/>
</dbReference>
<dbReference type="InterPro" id="IPR027417">
    <property type="entry name" value="P-loop_NTPase"/>
</dbReference>
<name>A0A2J7TBR4_METSI</name>
<dbReference type="Gene3D" id="1.10.8.60">
    <property type="match status" value="1"/>
</dbReference>
<dbReference type="InterPro" id="IPR011006">
    <property type="entry name" value="CheY-like_superfamily"/>
</dbReference>
<keyword evidence="8" id="KW-0804">Transcription</keyword>
<accession>A0A2J7TBR4</accession>
<dbReference type="FunFam" id="3.40.50.2300:FF:000018">
    <property type="entry name" value="DNA-binding transcriptional regulator NtrC"/>
    <property type="match status" value="1"/>
</dbReference>
<dbReference type="InterPro" id="IPR001789">
    <property type="entry name" value="Sig_transdc_resp-reg_receiver"/>
</dbReference>
<dbReference type="PANTHER" id="PTHR32071">
    <property type="entry name" value="TRANSCRIPTIONAL REGULATORY PROTEIN"/>
    <property type="match status" value="1"/>
</dbReference>
<feature type="domain" description="Sigma-54 factor interaction" evidence="10">
    <location>
        <begin position="146"/>
        <end position="375"/>
    </location>
</feature>
<dbReference type="SMART" id="SM00448">
    <property type="entry name" value="REC"/>
    <property type="match status" value="1"/>
</dbReference>
<reference evidence="12 13" key="1">
    <citation type="submission" date="2017-10" db="EMBL/GenBank/DDBJ databases">
        <title>Genome announcement of Methylocella silvestris TVC from permafrost.</title>
        <authorList>
            <person name="Wang J."/>
            <person name="Geng K."/>
            <person name="Ul-Haque F."/>
            <person name="Crombie A.T."/>
            <person name="Street L.E."/>
            <person name="Wookey P.A."/>
            <person name="Murrell J.C."/>
            <person name="Pratscher J."/>
        </authorList>
    </citation>
    <scope>NUCLEOTIDE SEQUENCE [LARGE SCALE GENOMIC DNA]</scope>
    <source>
        <strain evidence="12 13">TVC</strain>
    </source>
</reference>
<comment type="caution">
    <text evidence="12">The sequence shown here is derived from an EMBL/GenBank/DDBJ whole genome shotgun (WGS) entry which is preliminary data.</text>
</comment>